<name>A0A1T4JPY6_9LACT</name>
<feature type="compositionally biased region" description="Basic and acidic residues" evidence="6">
    <location>
        <begin position="169"/>
        <end position="178"/>
    </location>
</feature>
<dbReference type="GO" id="GO:0046081">
    <property type="term" value="P:dUTP catabolic process"/>
    <property type="evidence" value="ECO:0007669"/>
    <property type="project" value="InterPro"/>
</dbReference>
<keyword evidence="4" id="KW-0546">Nucleotide metabolism</keyword>
<evidence type="ECO:0000256" key="5">
    <source>
        <dbReference type="ARBA" id="ARBA00047686"/>
    </source>
</evidence>
<sequence>MTQQAIRGFEVITKYQNEAINLPKRATHHAAGYDIEAAETVVLPSYWRLLITYFLKDMKQWIFQHPMESKSKEAIKVETLMKPTLIPTGLKAYMQEDEYLQIINRSSNPLKRFLSIPNSVGIIDQDYYNNEANEGHIYVQMINFGLNDQTIQKGERIAQGIFTKFLKTDQDTGGEKQRTGGFGSSNSELSGG</sequence>
<evidence type="ECO:0000256" key="4">
    <source>
        <dbReference type="ARBA" id="ARBA00023080"/>
    </source>
</evidence>
<dbReference type="Gene3D" id="2.70.40.10">
    <property type="match status" value="1"/>
</dbReference>
<protein>
    <recommendedName>
        <fullName evidence="2">dUTP diphosphatase</fullName>
        <ecNumber evidence="2">3.6.1.23</ecNumber>
    </recommendedName>
</protein>
<dbReference type="GO" id="GO:0000287">
    <property type="term" value="F:magnesium ion binding"/>
    <property type="evidence" value="ECO:0007669"/>
    <property type="project" value="InterPro"/>
</dbReference>
<evidence type="ECO:0000313" key="9">
    <source>
        <dbReference type="Proteomes" id="UP000189941"/>
    </source>
</evidence>
<dbReference type="RefSeq" id="WP_078755125.1">
    <property type="nucleotide sequence ID" value="NZ_FUWO01000002.1"/>
</dbReference>
<reference evidence="9" key="1">
    <citation type="submission" date="2017-02" db="EMBL/GenBank/DDBJ databases">
        <authorList>
            <person name="Varghese N."/>
            <person name="Submissions S."/>
        </authorList>
    </citation>
    <scope>NUCLEOTIDE SEQUENCE [LARGE SCALE GENOMIC DNA]</scope>
    <source>
        <strain evidence="9">DSM 15739</strain>
    </source>
</reference>
<accession>A0A1T4JPY6</accession>
<dbReference type="InterPro" id="IPR029054">
    <property type="entry name" value="dUTPase-like"/>
</dbReference>
<gene>
    <name evidence="8" type="ORF">SAMN02746011_00262</name>
</gene>
<dbReference type="AlphaFoldDB" id="A0A1T4JPY6"/>
<dbReference type="GO" id="GO:0006226">
    <property type="term" value="P:dUMP biosynthetic process"/>
    <property type="evidence" value="ECO:0007669"/>
    <property type="project" value="InterPro"/>
</dbReference>
<dbReference type="PANTHER" id="PTHR11241">
    <property type="entry name" value="DEOXYURIDINE 5'-TRIPHOSPHATE NUCLEOTIDOHYDROLASE"/>
    <property type="match status" value="1"/>
</dbReference>
<dbReference type="CDD" id="cd07557">
    <property type="entry name" value="trimeric_dUTPase"/>
    <property type="match status" value="1"/>
</dbReference>
<proteinExistence type="inferred from homology"/>
<dbReference type="OrthoDB" id="9809956at2"/>
<keyword evidence="9" id="KW-1185">Reference proteome</keyword>
<keyword evidence="3 8" id="KW-0378">Hydrolase</keyword>
<organism evidence="8 9">
    <name type="scientific">Globicatella sulfidifaciens DSM 15739</name>
    <dbReference type="NCBI Taxonomy" id="1121925"/>
    <lineage>
        <taxon>Bacteria</taxon>
        <taxon>Bacillati</taxon>
        <taxon>Bacillota</taxon>
        <taxon>Bacilli</taxon>
        <taxon>Lactobacillales</taxon>
        <taxon>Aerococcaceae</taxon>
        <taxon>Globicatella</taxon>
    </lineage>
</organism>
<comment type="catalytic activity">
    <reaction evidence="5">
        <text>dUTP + H2O = dUMP + diphosphate + H(+)</text>
        <dbReference type="Rhea" id="RHEA:10248"/>
        <dbReference type="ChEBI" id="CHEBI:15377"/>
        <dbReference type="ChEBI" id="CHEBI:15378"/>
        <dbReference type="ChEBI" id="CHEBI:33019"/>
        <dbReference type="ChEBI" id="CHEBI:61555"/>
        <dbReference type="ChEBI" id="CHEBI:246422"/>
        <dbReference type="EC" id="3.6.1.23"/>
    </reaction>
</comment>
<feature type="region of interest" description="Disordered" evidence="6">
    <location>
        <begin position="169"/>
        <end position="192"/>
    </location>
</feature>
<dbReference type="InterPro" id="IPR033704">
    <property type="entry name" value="dUTPase_trimeric"/>
</dbReference>
<dbReference type="Pfam" id="PF00692">
    <property type="entry name" value="dUTPase"/>
    <property type="match status" value="1"/>
</dbReference>
<dbReference type="PANTHER" id="PTHR11241:SF0">
    <property type="entry name" value="DEOXYURIDINE 5'-TRIPHOSPHATE NUCLEOTIDOHYDROLASE"/>
    <property type="match status" value="1"/>
</dbReference>
<dbReference type="EC" id="3.6.1.23" evidence="2"/>
<evidence type="ECO:0000256" key="3">
    <source>
        <dbReference type="ARBA" id="ARBA00022801"/>
    </source>
</evidence>
<evidence type="ECO:0000256" key="1">
    <source>
        <dbReference type="ARBA" id="ARBA00006581"/>
    </source>
</evidence>
<dbReference type="InterPro" id="IPR008181">
    <property type="entry name" value="dUTPase"/>
</dbReference>
<dbReference type="GO" id="GO:0004170">
    <property type="term" value="F:dUTP diphosphatase activity"/>
    <property type="evidence" value="ECO:0007669"/>
    <property type="project" value="UniProtKB-EC"/>
</dbReference>
<dbReference type="InterPro" id="IPR036157">
    <property type="entry name" value="dUTPase-like_sf"/>
</dbReference>
<dbReference type="EMBL" id="FUWO01000002">
    <property type="protein sequence ID" value="SJZ32097.1"/>
    <property type="molecule type" value="Genomic_DNA"/>
</dbReference>
<comment type="similarity">
    <text evidence="1">Belongs to the dUTPase family.</text>
</comment>
<dbReference type="SUPFAM" id="SSF51283">
    <property type="entry name" value="dUTPase-like"/>
    <property type="match status" value="1"/>
</dbReference>
<dbReference type="STRING" id="1121925.SAMN02746011_00262"/>
<dbReference type="Proteomes" id="UP000189941">
    <property type="component" value="Unassembled WGS sequence"/>
</dbReference>
<feature type="domain" description="dUTPase-like" evidence="7">
    <location>
        <begin position="72"/>
        <end position="185"/>
    </location>
</feature>
<evidence type="ECO:0000256" key="2">
    <source>
        <dbReference type="ARBA" id="ARBA00012379"/>
    </source>
</evidence>
<evidence type="ECO:0000313" key="8">
    <source>
        <dbReference type="EMBL" id="SJZ32097.1"/>
    </source>
</evidence>
<evidence type="ECO:0000259" key="7">
    <source>
        <dbReference type="Pfam" id="PF00692"/>
    </source>
</evidence>
<evidence type="ECO:0000256" key="6">
    <source>
        <dbReference type="SAM" id="MobiDB-lite"/>
    </source>
</evidence>